<dbReference type="InterPro" id="IPR027417">
    <property type="entry name" value="P-loop_NTPase"/>
</dbReference>
<keyword evidence="3" id="KW-0227">DNA damage</keyword>
<dbReference type="AlphaFoldDB" id="A0A1L8QXR3"/>
<evidence type="ECO:0000259" key="10">
    <source>
        <dbReference type="Pfam" id="PF12705"/>
    </source>
</evidence>
<dbReference type="Gene3D" id="3.40.50.300">
    <property type="entry name" value="P-loop containing nucleotide triphosphate hydrolases"/>
    <property type="match status" value="4"/>
</dbReference>
<dbReference type="GO" id="GO:0004527">
    <property type="term" value="F:exonuclease activity"/>
    <property type="evidence" value="ECO:0007669"/>
    <property type="project" value="UniProtKB-KW"/>
</dbReference>
<dbReference type="SUPFAM" id="SSF52540">
    <property type="entry name" value="P-loop containing nucleoside triphosphate hydrolases"/>
    <property type="match status" value="1"/>
</dbReference>
<keyword evidence="9" id="KW-0234">DNA repair</keyword>
<accession>A0A1L8QXR3</accession>
<name>A0A1L8QXR3_9ENTE</name>
<proteinExistence type="predicted"/>
<evidence type="ECO:0000256" key="8">
    <source>
        <dbReference type="ARBA" id="ARBA00023125"/>
    </source>
</evidence>
<dbReference type="GO" id="GO:0006310">
    <property type="term" value="P:DNA recombination"/>
    <property type="evidence" value="ECO:0007669"/>
    <property type="project" value="TreeGrafter"/>
</dbReference>
<gene>
    <name evidence="12" type="ORF">RU93_GL000218</name>
</gene>
<dbReference type="InterPro" id="IPR049035">
    <property type="entry name" value="ADDB_N"/>
</dbReference>
<evidence type="ECO:0000256" key="3">
    <source>
        <dbReference type="ARBA" id="ARBA00022763"/>
    </source>
</evidence>
<evidence type="ECO:0000256" key="9">
    <source>
        <dbReference type="ARBA" id="ARBA00023204"/>
    </source>
</evidence>
<dbReference type="PANTHER" id="PTHR30591:SF1">
    <property type="entry name" value="RECBCD ENZYME SUBUNIT RECC"/>
    <property type="match status" value="1"/>
</dbReference>
<comment type="caution">
    <text evidence="12">The sequence shown here is derived from an EMBL/GenBank/DDBJ whole genome shotgun (WGS) entry which is preliminary data.</text>
</comment>
<dbReference type="PANTHER" id="PTHR30591">
    <property type="entry name" value="RECBCD ENZYME SUBUNIT RECC"/>
    <property type="match status" value="1"/>
</dbReference>
<sequence length="1192" mass="139172">MTLQFIIGGGETNHHEAVLEQASTWLETSGHEVFFLVPNYNKFEREMELLSGLKNKRNQVHFSTIHSQVYSFHRLAWYFLQRTGKLGKEQVNEAGALLLMRKVLSQVKEDLLLYRREIEQGGFVAQLLELYQEFQIGNVQLEDFLFTSSETGMTKAPRENDVQMKLRELQLIFSVYEQELMKRELEVSQPLSLLTQYLQELDNDSSTGESSLTNTLFIISGFSSFSAQEQSLVQVLMEKSNVCIDLLMDRPNDQTDPLDLFYEGKETYQLLKTSAQQRKIPVYFDKKAQILTEVAPGYHALASYWQKSQQQHELLNERIDDFVEIWQAQTPSEELRQIAVEIKRLVVNSKHTPTPLAYRDIQLLTLNPQVYYPLIPTIFKEMALPYYLDENKKMDQHPLVELVQGLFALPKYHYRLKDIFRFLRSELYIPSDWQLSEKNWQQGRNAFRRQLDLTENVALAHQFQGNAWIKEQDWQLIAYDFEAEQLEDTKRLTEETNQVRRAFRRDIVSFATRLNNAQTMTQGVTLFYEFLVDNGIEQQLIFWRNQEVERGNLEAARNHEQTWDALMTLLDQFVEIYGEETFELSLFEDMLTAGLANLEFGKIPTAIDQIQINPLDLARPLQSKITFAIGLDEGSFPRKVENKTLLSSDERTYLNSYLPPEQFIRDHHETTIRNEPFVAYSVFLSASQKVYLTYAKNQDEKQNIQASPYVRRLIQWCHVPEQRRDTLTLASPFTHHIGSYRGLVRQLNSIHRQVQEEKTMLPKPWRVLQEALLQSSYGPLAKKVLASQVKKNIPQPLTAVMAQDLYGQDLYTSVSRMETFYECEYKYFANYGLRLKEREIYGLNALVTGEFFHDVLDRFLHLVLQEGQQLTSLTENQKNDFVDRVLKEVFGLQQYHVLDASPRMQFIRYQLAKTIERVTWALHKQSDKTALHPQKTEVLFGQIGKNVGIPGLELSLNEQSTLYVRGKIDRIDTAEANDALWLSVIDYKSSSRQFDLTEAYFGLAMQLITYLDVALRDATQLLGIGEQQIKAAGAYYFHVHNPLIDPKETQEEERLKAFKYNGLFVDDQTAFELYDQSIEPSKHSVLFPLRKNKEEVITKSKKNDARFYTEEEIDWLRKHNEKNLVHGGQQILSGEVKLNPYYKVIDKKRACELCPFRSVCHFDVMLKENQYHRIEKLEKQEIMKRIGGEEDE</sequence>
<organism evidence="12 13">
    <name type="scientific">Enterococcus aquimarinus</name>
    <dbReference type="NCBI Taxonomy" id="328396"/>
    <lineage>
        <taxon>Bacteria</taxon>
        <taxon>Bacillati</taxon>
        <taxon>Bacillota</taxon>
        <taxon>Bacilli</taxon>
        <taxon>Lactobacillales</taxon>
        <taxon>Enterococcaceae</taxon>
        <taxon>Enterococcus</taxon>
    </lineage>
</organism>
<evidence type="ECO:0000256" key="5">
    <source>
        <dbReference type="ARBA" id="ARBA00022806"/>
    </source>
</evidence>
<dbReference type="Pfam" id="PF12705">
    <property type="entry name" value="PDDEXK_1"/>
    <property type="match status" value="1"/>
</dbReference>
<dbReference type="Gene3D" id="3.90.320.10">
    <property type="match status" value="1"/>
</dbReference>
<evidence type="ECO:0000256" key="1">
    <source>
        <dbReference type="ARBA" id="ARBA00022722"/>
    </source>
</evidence>
<reference evidence="12 13" key="1">
    <citation type="submission" date="2014-12" db="EMBL/GenBank/DDBJ databases">
        <title>Draft genome sequences of 29 type strains of Enterococci.</title>
        <authorList>
            <person name="Zhong Z."/>
            <person name="Sun Z."/>
            <person name="Liu W."/>
            <person name="Zhang W."/>
            <person name="Zhang H."/>
        </authorList>
    </citation>
    <scope>NUCLEOTIDE SEQUENCE [LARGE SCALE GENOMIC DNA]</scope>
    <source>
        <strain evidence="12 13">DSM 17690</strain>
    </source>
</reference>
<dbReference type="EMBL" id="JXKD01000001">
    <property type="protein sequence ID" value="OJG12288.1"/>
    <property type="molecule type" value="Genomic_DNA"/>
</dbReference>
<feature type="domain" description="ATP-dependent helicase/deoxyribonuclease subunit B N-terminal" evidence="11">
    <location>
        <begin position="5"/>
        <end position="283"/>
    </location>
</feature>
<evidence type="ECO:0000313" key="13">
    <source>
        <dbReference type="Proteomes" id="UP000182149"/>
    </source>
</evidence>
<dbReference type="GO" id="GO:0005524">
    <property type="term" value="F:ATP binding"/>
    <property type="evidence" value="ECO:0007669"/>
    <property type="project" value="UniProtKB-KW"/>
</dbReference>
<dbReference type="GO" id="GO:0003677">
    <property type="term" value="F:DNA binding"/>
    <property type="evidence" value="ECO:0007669"/>
    <property type="project" value="UniProtKB-KW"/>
</dbReference>
<dbReference type="Pfam" id="PF21445">
    <property type="entry name" value="ADDB_N"/>
    <property type="match status" value="1"/>
</dbReference>
<keyword evidence="1" id="KW-0540">Nuclease</keyword>
<keyword evidence="7" id="KW-0067">ATP-binding</keyword>
<dbReference type="InterPro" id="IPR011604">
    <property type="entry name" value="PDDEXK-like_dom_sf"/>
</dbReference>
<evidence type="ECO:0000259" key="11">
    <source>
        <dbReference type="Pfam" id="PF21445"/>
    </source>
</evidence>
<evidence type="ECO:0000256" key="4">
    <source>
        <dbReference type="ARBA" id="ARBA00022801"/>
    </source>
</evidence>
<dbReference type="GO" id="GO:0006281">
    <property type="term" value="P:DNA repair"/>
    <property type="evidence" value="ECO:0007669"/>
    <property type="project" value="UniProtKB-KW"/>
</dbReference>
<evidence type="ECO:0000256" key="6">
    <source>
        <dbReference type="ARBA" id="ARBA00022839"/>
    </source>
</evidence>
<dbReference type="InterPro" id="IPR038726">
    <property type="entry name" value="PDDEXK_AddAB-type"/>
</dbReference>
<keyword evidence="13" id="KW-1185">Reference proteome</keyword>
<dbReference type="GO" id="GO:0004386">
    <property type="term" value="F:helicase activity"/>
    <property type="evidence" value="ECO:0007669"/>
    <property type="project" value="UniProtKB-KW"/>
</dbReference>
<protein>
    <submittedName>
        <fullName evidence="12">Helicase-exonuclease AddAB, AddB subunit</fullName>
    </submittedName>
</protein>
<dbReference type="RefSeq" id="WP_071873768.1">
    <property type="nucleotide sequence ID" value="NZ_JBHSHF010000002.1"/>
</dbReference>
<keyword evidence="8" id="KW-0238">DNA-binding</keyword>
<keyword evidence="4" id="KW-0378">Hydrolase</keyword>
<evidence type="ECO:0000313" key="12">
    <source>
        <dbReference type="EMBL" id="OJG12288.1"/>
    </source>
</evidence>
<keyword evidence="5 12" id="KW-0347">Helicase</keyword>
<keyword evidence="2" id="KW-0547">Nucleotide-binding</keyword>
<evidence type="ECO:0000256" key="2">
    <source>
        <dbReference type="ARBA" id="ARBA00022741"/>
    </source>
</evidence>
<dbReference type="OrthoDB" id="9758506at2"/>
<dbReference type="STRING" id="328396.RU93_GL000218"/>
<dbReference type="Proteomes" id="UP000182149">
    <property type="component" value="Unassembled WGS sequence"/>
</dbReference>
<feature type="domain" description="PD-(D/E)XK endonuclease-like" evidence="10">
    <location>
        <begin position="812"/>
        <end position="1161"/>
    </location>
</feature>
<evidence type="ECO:0000256" key="7">
    <source>
        <dbReference type="ARBA" id="ARBA00022840"/>
    </source>
</evidence>
<keyword evidence="6 12" id="KW-0269">Exonuclease</keyword>